<dbReference type="Pfam" id="PF04632">
    <property type="entry name" value="FUSC"/>
    <property type="match status" value="1"/>
</dbReference>
<feature type="region of interest" description="Disordered" evidence="7">
    <location>
        <begin position="200"/>
        <end position="248"/>
    </location>
</feature>
<feature type="transmembrane region" description="Helical" evidence="8">
    <location>
        <begin position="506"/>
        <end position="529"/>
    </location>
</feature>
<protein>
    <recommendedName>
        <fullName evidence="11">Fusaric acid resistance protein</fullName>
    </recommendedName>
</protein>
<feature type="transmembrane region" description="Helical" evidence="8">
    <location>
        <begin position="69"/>
        <end position="87"/>
    </location>
</feature>
<evidence type="ECO:0000256" key="2">
    <source>
        <dbReference type="ARBA" id="ARBA00022448"/>
    </source>
</evidence>
<keyword evidence="5 8" id="KW-1133">Transmembrane helix</keyword>
<dbReference type="Proteomes" id="UP000035909">
    <property type="component" value="Unassembled WGS sequence"/>
</dbReference>
<evidence type="ECO:0000313" key="9">
    <source>
        <dbReference type="EMBL" id="KLV08791.1"/>
    </source>
</evidence>
<feature type="transmembrane region" description="Helical" evidence="8">
    <location>
        <begin position="145"/>
        <end position="164"/>
    </location>
</feature>
<sequence>MTRPSTWLIPFCLSDKFKFAFRVAVSLTFAYLFPMAMGWSNPSTAATTVMLIASTGSRRESLAKGTLRVLGTLLGGFIGLVLVGMFAQDRMLYLLVVSLVVTVVFYIRSAYLNDPTLFMLTGVTTLMMYHGGDAQGAFLYGIERIYMTVFGVVVYTLIGIFLFPPRVEQNLHQMADALAAVQKGLFDAICQPPESLSSETVSHMADKSQAAEFQTDKSRSTDTERIVSDAGSGSAPQTQTHISPEADKNASHTDLMALTQAMFAAQKAFDTRYQTLNADCSEISAYKTEWDGAQALFSQITDLLAMAARQHPRAGGHPEHYIRDFSARCEEITALFASLPEAWESKEVYPLVALEPIECDGDVLKQASHLYRGEAITLNYLLGQLQEKLCQLRTCISSIDSVTGGLGLDLPTPAATPDFRWWDAENAKTSIKVLLTYWLAAAFWINFNPPGGYNVVIYSALLVSLLSYMPIHPVLLLILFTLGFAFSVPSYVFILPQLTIGSELAVFIFLYTFIGFYLLKGPVTIFFLLGMFTIGINNTMVYNFNITITIVTMFYLITFTVILSHYLPFTSRPEALMLIFRERFFRHCYRLFRLMQKPKLTIRDRILRRWHRVTMQATLGKMKVWSQKVPTKSFPDIDQQDMAAFIAACEVFQHHLLMLDRGKSKLSDNEIVLNAQKKHRDQILPAVAKSLMAAPEKRDPPPHESEDLRQDYHELEHRLDQYFEHIVLEKHSSKDIAGFYFFLNLKKNLFESLMLCKRAHDQVPWSALRMTRF</sequence>
<keyword evidence="4 8" id="KW-0812">Transmembrane</keyword>
<dbReference type="STRING" id="320778.ABT57_12770"/>
<evidence type="ECO:0000256" key="5">
    <source>
        <dbReference type="ARBA" id="ARBA00022989"/>
    </source>
</evidence>
<dbReference type="AlphaFoldDB" id="A0A0J1HAX9"/>
<evidence type="ECO:0000256" key="1">
    <source>
        <dbReference type="ARBA" id="ARBA00004651"/>
    </source>
</evidence>
<dbReference type="GO" id="GO:0005886">
    <property type="term" value="C:plasma membrane"/>
    <property type="evidence" value="ECO:0007669"/>
    <property type="project" value="UniProtKB-SubCell"/>
</dbReference>
<dbReference type="InterPro" id="IPR006726">
    <property type="entry name" value="PHBA_efflux_AaeB/fusaric-R"/>
</dbReference>
<feature type="transmembrane region" description="Helical" evidence="8">
    <location>
        <begin position="541"/>
        <end position="567"/>
    </location>
</feature>
<proteinExistence type="predicted"/>
<comment type="caution">
    <text evidence="9">The sequence shown here is derived from an EMBL/GenBank/DDBJ whole genome shotgun (WGS) entry which is preliminary data.</text>
</comment>
<organism evidence="9 10">
    <name type="scientific">Photobacterium ganghwense</name>
    <dbReference type="NCBI Taxonomy" id="320778"/>
    <lineage>
        <taxon>Bacteria</taxon>
        <taxon>Pseudomonadati</taxon>
        <taxon>Pseudomonadota</taxon>
        <taxon>Gammaproteobacteria</taxon>
        <taxon>Vibrionales</taxon>
        <taxon>Vibrionaceae</taxon>
        <taxon>Photobacterium</taxon>
    </lineage>
</organism>
<dbReference type="PANTHER" id="PTHR30509">
    <property type="entry name" value="P-HYDROXYBENZOIC ACID EFFLUX PUMP SUBUNIT-RELATED"/>
    <property type="match status" value="1"/>
</dbReference>
<dbReference type="EMBL" id="LDOU01000013">
    <property type="protein sequence ID" value="KLV08791.1"/>
    <property type="molecule type" value="Genomic_DNA"/>
</dbReference>
<keyword evidence="2" id="KW-0813">Transport</keyword>
<keyword evidence="6 8" id="KW-0472">Membrane</keyword>
<feature type="transmembrane region" description="Helical" evidence="8">
    <location>
        <begin position="92"/>
        <end position="111"/>
    </location>
</feature>
<dbReference type="PATRIC" id="fig|320778.3.peg.2786"/>
<keyword evidence="3" id="KW-1003">Cell membrane</keyword>
<name>A0A0J1HAX9_9GAMM</name>
<accession>A0A0J1HAX9</accession>
<evidence type="ECO:0000256" key="3">
    <source>
        <dbReference type="ARBA" id="ARBA00022475"/>
    </source>
</evidence>
<feature type="transmembrane region" description="Helical" evidence="8">
    <location>
        <begin position="451"/>
        <end position="468"/>
    </location>
</feature>
<feature type="compositionally biased region" description="Basic and acidic residues" evidence="7">
    <location>
        <begin position="214"/>
        <end position="227"/>
    </location>
</feature>
<dbReference type="PANTHER" id="PTHR30509:SF9">
    <property type="entry name" value="MULTIDRUG RESISTANCE PROTEIN MDTO"/>
    <property type="match status" value="1"/>
</dbReference>
<feature type="transmembrane region" description="Helical" evidence="8">
    <location>
        <begin position="429"/>
        <end position="445"/>
    </location>
</feature>
<evidence type="ECO:0000256" key="6">
    <source>
        <dbReference type="ARBA" id="ARBA00023136"/>
    </source>
</evidence>
<dbReference type="GO" id="GO:0022857">
    <property type="term" value="F:transmembrane transporter activity"/>
    <property type="evidence" value="ECO:0007669"/>
    <property type="project" value="InterPro"/>
</dbReference>
<gene>
    <name evidence="9" type="ORF">ABT57_12770</name>
</gene>
<reference evidence="9 10" key="1">
    <citation type="submission" date="2015-05" db="EMBL/GenBank/DDBJ databases">
        <title>Photobacterium galathea sp. nov.</title>
        <authorList>
            <person name="Machado H."/>
            <person name="Gram L."/>
        </authorList>
    </citation>
    <scope>NUCLEOTIDE SEQUENCE [LARGE SCALE GENOMIC DNA]</scope>
    <source>
        <strain evidence="9 10">DSM 22954</strain>
    </source>
</reference>
<keyword evidence="10" id="KW-1185">Reference proteome</keyword>
<feature type="transmembrane region" description="Helical" evidence="8">
    <location>
        <begin position="475"/>
        <end position="494"/>
    </location>
</feature>
<evidence type="ECO:0008006" key="11">
    <source>
        <dbReference type="Google" id="ProtNLM"/>
    </source>
</evidence>
<comment type="subcellular location">
    <subcellularLocation>
        <location evidence="1">Cell membrane</location>
        <topology evidence="1">Multi-pass membrane protein</topology>
    </subcellularLocation>
</comment>
<evidence type="ECO:0000256" key="8">
    <source>
        <dbReference type="SAM" id="Phobius"/>
    </source>
</evidence>
<evidence type="ECO:0000313" key="10">
    <source>
        <dbReference type="Proteomes" id="UP000035909"/>
    </source>
</evidence>
<evidence type="ECO:0000256" key="4">
    <source>
        <dbReference type="ARBA" id="ARBA00022692"/>
    </source>
</evidence>
<evidence type="ECO:0000256" key="7">
    <source>
        <dbReference type="SAM" id="MobiDB-lite"/>
    </source>
</evidence>